<organism evidence="2">
    <name type="scientific">Salmonella enterica</name>
    <name type="common">Salmonella choleraesuis</name>
    <dbReference type="NCBI Taxonomy" id="28901"/>
    <lineage>
        <taxon>Bacteria</taxon>
        <taxon>Pseudomonadati</taxon>
        <taxon>Pseudomonadota</taxon>
        <taxon>Gammaproteobacteria</taxon>
        <taxon>Enterobacterales</taxon>
        <taxon>Enterobacteriaceae</taxon>
        <taxon>Salmonella</taxon>
    </lineage>
</organism>
<keyword evidence="1" id="KW-0472">Membrane</keyword>
<reference evidence="2" key="1">
    <citation type="submission" date="2019-10" db="EMBL/GenBank/DDBJ databases">
        <authorList>
            <consortium name="PulseNet: The National Subtyping Network for Foodborne Disease Surveillance"/>
            <person name="Tarr C.L."/>
            <person name="Trees E."/>
            <person name="Katz L.S."/>
            <person name="Carleton-Romer H.A."/>
            <person name="Stroika S."/>
            <person name="Kucerova Z."/>
            <person name="Roache K.F."/>
            <person name="Sabol A.L."/>
            <person name="Besser J."/>
            <person name="Gerner-Smidt P."/>
        </authorList>
    </citation>
    <scope>NUCLEOTIDE SEQUENCE</scope>
    <source>
        <strain evidence="2">PNUSAS107527</strain>
    </source>
</reference>
<keyword evidence="1" id="KW-0812">Transmembrane</keyword>
<evidence type="ECO:0000256" key="1">
    <source>
        <dbReference type="SAM" id="Phobius"/>
    </source>
</evidence>
<name>A0A627Z5S7_SALER</name>
<sequence length="73" mass="7939">MGSPCSDCAEVWGNPERANRLFYIWGWEVLAECGAALMPLASLYYLLIGSGLIGIYVMPVASKRIFVALSLSP</sequence>
<gene>
    <name evidence="2" type="ORF">GA291_20715</name>
</gene>
<protein>
    <submittedName>
        <fullName evidence="2">Uncharacterized protein</fullName>
    </submittedName>
</protein>
<dbReference type="EMBL" id="AALTIN010000091">
    <property type="protein sequence ID" value="EDD1782621.1"/>
    <property type="molecule type" value="Genomic_DNA"/>
</dbReference>
<accession>A0A627Z5S7</accession>
<proteinExistence type="predicted"/>
<dbReference type="AlphaFoldDB" id="A0A627Z5S7"/>
<comment type="caution">
    <text evidence="2">The sequence shown here is derived from an EMBL/GenBank/DDBJ whole genome shotgun (WGS) entry which is preliminary data.</text>
</comment>
<keyword evidence="1" id="KW-1133">Transmembrane helix</keyword>
<feature type="transmembrane region" description="Helical" evidence="1">
    <location>
        <begin position="43"/>
        <end position="61"/>
    </location>
</feature>
<evidence type="ECO:0000313" key="2">
    <source>
        <dbReference type="EMBL" id="EDD1782621.1"/>
    </source>
</evidence>